<evidence type="ECO:0000313" key="2">
    <source>
        <dbReference type="Proteomes" id="UP000790377"/>
    </source>
</evidence>
<dbReference type="Proteomes" id="UP000790377">
    <property type="component" value="Unassembled WGS sequence"/>
</dbReference>
<comment type="caution">
    <text evidence="1">The sequence shown here is derived from an EMBL/GenBank/DDBJ whole genome shotgun (WGS) entry which is preliminary data.</text>
</comment>
<sequence length="72" mass="7793">MEDATITPPKNIADNVAKKPKAQITSSLTQTTNSNDIVTCILSTPLTLSVGEVIGVSKDVSQHLQDLIRFKR</sequence>
<gene>
    <name evidence="1" type="ORF">BJ138DRAFT_979820</name>
</gene>
<organism evidence="1 2">
    <name type="scientific">Hygrophoropsis aurantiaca</name>
    <dbReference type="NCBI Taxonomy" id="72124"/>
    <lineage>
        <taxon>Eukaryota</taxon>
        <taxon>Fungi</taxon>
        <taxon>Dikarya</taxon>
        <taxon>Basidiomycota</taxon>
        <taxon>Agaricomycotina</taxon>
        <taxon>Agaricomycetes</taxon>
        <taxon>Agaricomycetidae</taxon>
        <taxon>Boletales</taxon>
        <taxon>Coniophorineae</taxon>
        <taxon>Hygrophoropsidaceae</taxon>
        <taxon>Hygrophoropsis</taxon>
    </lineage>
</organism>
<proteinExistence type="predicted"/>
<dbReference type="EMBL" id="MU269291">
    <property type="protein sequence ID" value="KAH7903029.1"/>
    <property type="molecule type" value="Genomic_DNA"/>
</dbReference>
<feature type="non-terminal residue" evidence="1">
    <location>
        <position position="72"/>
    </location>
</feature>
<keyword evidence="2" id="KW-1185">Reference proteome</keyword>
<evidence type="ECO:0000313" key="1">
    <source>
        <dbReference type="EMBL" id="KAH7903029.1"/>
    </source>
</evidence>
<reference evidence="1" key="1">
    <citation type="journal article" date="2021" name="New Phytol.">
        <title>Evolutionary innovations through gain and loss of genes in the ectomycorrhizal Boletales.</title>
        <authorList>
            <person name="Wu G."/>
            <person name="Miyauchi S."/>
            <person name="Morin E."/>
            <person name="Kuo A."/>
            <person name="Drula E."/>
            <person name="Varga T."/>
            <person name="Kohler A."/>
            <person name="Feng B."/>
            <person name="Cao Y."/>
            <person name="Lipzen A."/>
            <person name="Daum C."/>
            <person name="Hundley H."/>
            <person name="Pangilinan J."/>
            <person name="Johnson J."/>
            <person name="Barry K."/>
            <person name="LaButti K."/>
            <person name="Ng V."/>
            <person name="Ahrendt S."/>
            <person name="Min B."/>
            <person name="Choi I.G."/>
            <person name="Park H."/>
            <person name="Plett J.M."/>
            <person name="Magnuson J."/>
            <person name="Spatafora J.W."/>
            <person name="Nagy L.G."/>
            <person name="Henrissat B."/>
            <person name="Grigoriev I.V."/>
            <person name="Yang Z.L."/>
            <person name="Xu J."/>
            <person name="Martin F.M."/>
        </authorList>
    </citation>
    <scope>NUCLEOTIDE SEQUENCE</scope>
    <source>
        <strain evidence="1">ATCC 28755</strain>
    </source>
</reference>
<protein>
    <submittedName>
        <fullName evidence="1">Uncharacterized protein</fullName>
    </submittedName>
</protein>
<accession>A0ACB7ZQ97</accession>
<name>A0ACB7ZQ97_9AGAM</name>